<comment type="function">
    <text evidence="1">Subunit of the replication factor C (RFC) complex which acts during elongation of primed DNA templates by DNA polymerases delta and epsilon, and is necessary for ATP-dependent loading of proliferating cell nuclear antigen (PCNA) onto primed DNA.</text>
</comment>
<proteinExistence type="predicted"/>
<dbReference type="GO" id="GO:0006260">
    <property type="term" value="P:DNA replication"/>
    <property type="evidence" value="ECO:0007669"/>
    <property type="project" value="InterPro"/>
</dbReference>
<dbReference type="Gene3D" id="1.10.8.60">
    <property type="match status" value="1"/>
</dbReference>
<evidence type="ECO:0000256" key="4">
    <source>
        <dbReference type="ARBA" id="ARBA00076818"/>
    </source>
</evidence>
<dbReference type="EMBL" id="JACEEZ010026243">
    <property type="protein sequence ID" value="KAG0693848.1"/>
    <property type="molecule type" value="Genomic_DNA"/>
</dbReference>
<gene>
    <name evidence="8" type="primary">RFC3</name>
    <name evidence="8" type="ORF">GWK47_027350</name>
</gene>
<protein>
    <recommendedName>
        <fullName evidence="3">Replication factor C subunit 3</fullName>
    </recommendedName>
    <alternativeName>
        <fullName evidence="5">Activator 1 38 kDa subunit</fullName>
    </alternativeName>
    <alternativeName>
        <fullName evidence="6">Activator 1 subunit 3</fullName>
    </alternativeName>
    <alternativeName>
        <fullName evidence="4">Replication factor C 38 kDa subunit</fullName>
    </alternativeName>
</protein>
<evidence type="ECO:0000256" key="2">
    <source>
        <dbReference type="ARBA" id="ARBA00062267"/>
    </source>
</evidence>
<evidence type="ECO:0000256" key="5">
    <source>
        <dbReference type="ARBA" id="ARBA00079394"/>
    </source>
</evidence>
<dbReference type="Pfam" id="PF22534">
    <property type="entry name" value="RFC_C"/>
    <property type="match status" value="1"/>
</dbReference>
<dbReference type="Pfam" id="PF21960">
    <property type="entry name" value="RCF1-5-like_lid"/>
    <property type="match status" value="1"/>
</dbReference>
<dbReference type="GO" id="GO:0003677">
    <property type="term" value="F:DNA binding"/>
    <property type="evidence" value="ECO:0007669"/>
    <property type="project" value="InterPro"/>
</dbReference>
<dbReference type="FunFam" id="1.20.272.10:FF:000002">
    <property type="entry name" value="Replication factor C subunit 3"/>
    <property type="match status" value="1"/>
</dbReference>
<evidence type="ECO:0000256" key="6">
    <source>
        <dbReference type="ARBA" id="ARBA00080379"/>
    </source>
</evidence>
<dbReference type="FunFam" id="1.10.8.60:FF:000030">
    <property type="entry name" value="replication factor C subunit 3"/>
    <property type="match status" value="1"/>
</dbReference>
<reference evidence="8" key="1">
    <citation type="submission" date="2020-07" db="EMBL/GenBank/DDBJ databases">
        <title>The High-quality genome of the commercially important snow crab, Chionoecetes opilio.</title>
        <authorList>
            <person name="Jeong J.-H."/>
            <person name="Ryu S."/>
        </authorList>
    </citation>
    <scope>NUCLEOTIDE SEQUENCE</scope>
    <source>
        <strain evidence="8">MADBK_172401_WGS</strain>
        <tissue evidence="8">Digestive gland</tissue>
    </source>
</reference>
<sequence>MIRGQCCGVQTVCRKEGLMLPPELATRMAEASNRNLRRALLLCEATKVNQYPFSKQQELVTPDWEVYLRDTAAKIVDEQSPKCLLEVRERFYELLTHCIPSETIFKGLLQELVKDCDGELKCEVTRLAAHHEHRLNLGSKAIYHIEAFVAAFMALYKKYLEESMGDICTWWHVTQLVLRQSLRQPTRVTTAEQDGEATVSSQTPGPTPSRGVWLPQQQYRGEIYNAWLATATAHDGRRATNNAQCRASRCSPPAGPHAAPPPDGIILVYIFARPGSIAAMGRRQTQQCGTTLAPSPSGPLCPRRGAHSCLRDSESRGPSAPHPVGLDIPSTT</sequence>
<evidence type="ECO:0000313" key="8">
    <source>
        <dbReference type="EMBL" id="KAG0693848.1"/>
    </source>
</evidence>
<dbReference type="AlphaFoldDB" id="A0A8J8WCJ3"/>
<feature type="region of interest" description="Disordered" evidence="7">
    <location>
        <begin position="187"/>
        <end position="211"/>
    </location>
</feature>
<evidence type="ECO:0000256" key="7">
    <source>
        <dbReference type="SAM" id="MobiDB-lite"/>
    </source>
</evidence>
<evidence type="ECO:0000256" key="3">
    <source>
        <dbReference type="ARBA" id="ARBA00070184"/>
    </source>
</evidence>
<dbReference type="SUPFAM" id="SSF48019">
    <property type="entry name" value="post-AAA+ oligomerization domain-like"/>
    <property type="match status" value="1"/>
</dbReference>
<evidence type="ECO:0000256" key="1">
    <source>
        <dbReference type="ARBA" id="ARBA00058626"/>
    </source>
</evidence>
<dbReference type="OrthoDB" id="761538at2759"/>
<dbReference type="Proteomes" id="UP000770661">
    <property type="component" value="Unassembled WGS sequence"/>
</dbReference>
<organism evidence="8 9">
    <name type="scientific">Chionoecetes opilio</name>
    <name type="common">Atlantic snow crab</name>
    <name type="synonym">Cancer opilio</name>
    <dbReference type="NCBI Taxonomy" id="41210"/>
    <lineage>
        <taxon>Eukaryota</taxon>
        <taxon>Metazoa</taxon>
        <taxon>Ecdysozoa</taxon>
        <taxon>Arthropoda</taxon>
        <taxon>Crustacea</taxon>
        <taxon>Multicrustacea</taxon>
        <taxon>Malacostraca</taxon>
        <taxon>Eumalacostraca</taxon>
        <taxon>Eucarida</taxon>
        <taxon>Decapoda</taxon>
        <taxon>Pleocyemata</taxon>
        <taxon>Brachyura</taxon>
        <taxon>Eubrachyura</taxon>
        <taxon>Majoidea</taxon>
        <taxon>Majidae</taxon>
        <taxon>Chionoecetes</taxon>
    </lineage>
</organism>
<evidence type="ECO:0000313" key="9">
    <source>
        <dbReference type="Proteomes" id="UP000770661"/>
    </source>
</evidence>
<feature type="region of interest" description="Disordered" evidence="7">
    <location>
        <begin position="288"/>
        <end position="332"/>
    </location>
</feature>
<accession>A0A8J8WCJ3</accession>
<dbReference type="Gene3D" id="1.20.272.10">
    <property type="match status" value="1"/>
</dbReference>
<feature type="compositionally biased region" description="Polar residues" evidence="7">
    <location>
        <begin position="187"/>
        <end position="204"/>
    </location>
</feature>
<comment type="caution">
    <text evidence="8">The sequence shown here is derived from an EMBL/GenBank/DDBJ whole genome shotgun (WGS) entry which is preliminary data.</text>
</comment>
<keyword evidence="9" id="KW-1185">Reference proteome</keyword>
<name>A0A8J8WCJ3_CHIOP</name>
<dbReference type="InterPro" id="IPR008921">
    <property type="entry name" value="DNA_pol3_clamp-load_cplx_C"/>
</dbReference>
<comment type="subunit">
    <text evidence="2">Subunit of the RFC complex, an heteropentameric complex consisting of a large subunit RFC1 and four small subunits RFC2, RFC3, RFC4 and RFC5; the RFC complex interacts with PCNA. Forms an heterotetrameric complex with RFC2, RFC4 and RFC5; this complex has ATPase activity but is not stimulated by PCNA. The heterotetramer of subunits RFC2, RFC3, RFC4 and RFC5 interacts with RAD17. Interacts with CNTD1; this interaction facilitates crossover formation.</text>
</comment>